<dbReference type="AlphaFoldDB" id="G8NZY6"/>
<protein>
    <recommendedName>
        <fullName evidence="3">cytochrome-c oxidase</fullName>
        <ecNumber evidence="3">7.1.1.9</ecNumber>
    </recommendedName>
</protein>
<keyword evidence="4" id="KW-0813">Transport</keyword>
<dbReference type="OrthoDB" id="9781261at2"/>
<dbReference type="InterPro" id="IPR045187">
    <property type="entry name" value="CcO_II"/>
</dbReference>
<dbReference type="GO" id="GO:0005507">
    <property type="term" value="F:copper ion binding"/>
    <property type="evidence" value="ECO:0007669"/>
    <property type="project" value="InterPro"/>
</dbReference>
<evidence type="ECO:0000256" key="10">
    <source>
        <dbReference type="ARBA" id="ARBA00023008"/>
    </source>
</evidence>
<dbReference type="RefSeq" id="WP_014264582.1">
    <property type="nucleotide sequence ID" value="NC_016631.1"/>
</dbReference>
<dbReference type="InterPro" id="IPR001505">
    <property type="entry name" value="Copper_CuA"/>
</dbReference>
<dbReference type="KEGG" id="gma:AciX8_1359"/>
<dbReference type="STRING" id="682795.AciX8_1359"/>
<evidence type="ECO:0000259" key="13">
    <source>
        <dbReference type="PROSITE" id="PS50857"/>
    </source>
</evidence>
<evidence type="ECO:0000256" key="5">
    <source>
        <dbReference type="ARBA" id="ARBA00022692"/>
    </source>
</evidence>
<keyword evidence="9 12" id="KW-1133">Transmembrane helix</keyword>
<evidence type="ECO:0000256" key="7">
    <source>
        <dbReference type="ARBA" id="ARBA00022967"/>
    </source>
</evidence>
<dbReference type="Gene3D" id="1.10.287.90">
    <property type="match status" value="1"/>
</dbReference>
<dbReference type="Pfam" id="PF00116">
    <property type="entry name" value="COX2"/>
    <property type="match status" value="1"/>
</dbReference>
<dbReference type="PROSITE" id="PS00078">
    <property type="entry name" value="COX2"/>
    <property type="match status" value="1"/>
</dbReference>
<dbReference type="Proteomes" id="UP000007113">
    <property type="component" value="Chromosome"/>
</dbReference>
<dbReference type="GO" id="GO:0042773">
    <property type="term" value="P:ATP synthesis coupled electron transport"/>
    <property type="evidence" value="ECO:0007669"/>
    <property type="project" value="TreeGrafter"/>
</dbReference>
<name>G8NZY6_GRAMM</name>
<evidence type="ECO:0000256" key="8">
    <source>
        <dbReference type="ARBA" id="ARBA00022982"/>
    </source>
</evidence>
<dbReference type="SUPFAM" id="SSF49503">
    <property type="entry name" value="Cupredoxins"/>
    <property type="match status" value="1"/>
</dbReference>
<dbReference type="InterPro" id="IPR008972">
    <property type="entry name" value="Cupredoxin"/>
</dbReference>
<keyword evidence="8" id="KW-0249">Electron transport</keyword>
<keyword evidence="15" id="KW-1185">Reference proteome</keyword>
<evidence type="ECO:0000313" key="15">
    <source>
        <dbReference type="Proteomes" id="UP000007113"/>
    </source>
</evidence>
<evidence type="ECO:0000256" key="11">
    <source>
        <dbReference type="ARBA" id="ARBA00023136"/>
    </source>
</evidence>
<dbReference type="EC" id="7.1.1.9" evidence="3"/>
<reference evidence="14 15" key="1">
    <citation type="submission" date="2011-11" db="EMBL/GenBank/DDBJ databases">
        <title>Complete sequence of Granulicella mallensis MP5ACTX8.</title>
        <authorList>
            <consortium name="US DOE Joint Genome Institute"/>
            <person name="Lucas S."/>
            <person name="Copeland A."/>
            <person name="Lapidus A."/>
            <person name="Cheng J.-F."/>
            <person name="Goodwin L."/>
            <person name="Pitluck S."/>
            <person name="Peters L."/>
            <person name="Lu M."/>
            <person name="Detter J.C."/>
            <person name="Han C."/>
            <person name="Tapia R."/>
            <person name="Land M."/>
            <person name="Hauser L."/>
            <person name="Kyrpides N."/>
            <person name="Ivanova N."/>
            <person name="Mikhailova N."/>
            <person name="Pagani I."/>
            <person name="Rawat S."/>
            <person name="Mannisto M."/>
            <person name="Haggblom M."/>
            <person name="Woyke T."/>
        </authorList>
    </citation>
    <scope>NUCLEOTIDE SEQUENCE [LARGE SCALE GENOMIC DNA]</scope>
    <source>
        <strain evidence="15">ATCC BAA-1857 / DSM 23137 / MP5ACTX8</strain>
    </source>
</reference>
<dbReference type="PANTHER" id="PTHR22888">
    <property type="entry name" value="CYTOCHROME C OXIDASE, SUBUNIT II"/>
    <property type="match status" value="1"/>
</dbReference>
<dbReference type="PANTHER" id="PTHR22888:SF9">
    <property type="entry name" value="CYTOCHROME C OXIDASE SUBUNIT 2"/>
    <property type="match status" value="1"/>
</dbReference>
<organism evidence="14 15">
    <name type="scientific">Granulicella mallensis (strain ATCC BAA-1857 / DSM 23137 / MP5ACTX8)</name>
    <dbReference type="NCBI Taxonomy" id="682795"/>
    <lineage>
        <taxon>Bacteria</taxon>
        <taxon>Pseudomonadati</taxon>
        <taxon>Acidobacteriota</taxon>
        <taxon>Terriglobia</taxon>
        <taxon>Terriglobales</taxon>
        <taxon>Acidobacteriaceae</taxon>
        <taxon>Granulicella</taxon>
    </lineage>
</organism>
<evidence type="ECO:0000256" key="9">
    <source>
        <dbReference type="ARBA" id="ARBA00022989"/>
    </source>
</evidence>
<keyword evidence="10" id="KW-0186">Copper</keyword>
<dbReference type="GO" id="GO:0016020">
    <property type="term" value="C:membrane"/>
    <property type="evidence" value="ECO:0007669"/>
    <property type="project" value="UniProtKB-SubCell"/>
</dbReference>
<comment type="similarity">
    <text evidence="2">Belongs to the cytochrome c oxidase subunit 2 family.</text>
</comment>
<evidence type="ECO:0000256" key="4">
    <source>
        <dbReference type="ARBA" id="ARBA00022448"/>
    </source>
</evidence>
<evidence type="ECO:0000256" key="2">
    <source>
        <dbReference type="ARBA" id="ARBA00007866"/>
    </source>
</evidence>
<comment type="subcellular location">
    <subcellularLocation>
        <location evidence="1">Membrane</location>
        <topology evidence="1">Multi-pass membrane protein</topology>
    </subcellularLocation>
</comment>
<accession>G8NZY6</accession>
<keyword evidence="5 12" id="KW-0812">Transmembrane</keyword>
<evidence type="ECO:0000313" key="14">
    <source>
        <dbReference type="EMBL" id="AEU35702.1"/>
    </source>
</evidence>
<feature type="domain" description="Cytochrome oxidase subunit II copper A binding" evidence="13">
    <location>
        <begin position="101"/>
        <end position="243"/>
    </location>
</feature>
<dbReference type="HOGENOM" id="CLU_036876_4_2_0"/>
<sequence>MHSAQAIATGQRFWRLPVDASAHGPALDAHLLLNLWIALALLALAHLILLAGLMFRRRASRPVHTLLLEYLPLAALTLLFAFLAARAQQLWAAQRYTGASLTAMQVEVTGMQFAWYFRYPGTDAAFGETKPVLVAPGEGNPLGLDPADRHGADDLVTSQLVLPVGREVDLALHAQDVIHGFSVPEMRLKQNAVPGQTAHIHFTPTQPGSYAILCTQLCGLGHYRMQATMLVLPPAAFDTWLLAHEAAAGKRGQP</sequence>
<dbReference type="PROSITE" id="PS50857">
    <property type="entry name" value="COX2_CUA"/>
    <property type="match status" value="1"/>
</dbReference>
<dbReference type="InterPro" id="IPR036257">
    <property type="entry name" value="Cyt_c_oxidase_su2_TM_sf"/>
</dbReference>
<dbReference type="GO" id="GO:0004129">
    <property type="term" value="F:cytochrome-c oxidase activity"/>
    <property type="evidence" value="ECO:0007669"/>
    <property type="project" value="UniProtKB-EC"/>
</dbReference>
<gene>
    <name evidence="14" type="ordered locus">AciX8_1359</name>
</gene>
<keyword evidence="11 12" id="KW-0472">Membrane</keyword>
<evidence type="ECO:0000256" key="6">
    <source>
        <dbReference type="ARBA" id="ARBA00022723"/>
    </source>
</evidence>
<feature type="transmembrane region" description="Helical" evidence="12">
    <location>
        <begin position="67"/>
        <end position="85"/>
    </location>
</feature>
<dbReference type="CDD" id="cd13919">
    <property type="entry name" value="CuRO_HCO_II_like_5"/>
    <property type="match status" value="1"/>
</dbReference>
<dbReference type="Gene3D" id="2.60.40.420">
    <property type="entry name" value="Cupredoxins - blue copper proteins"/>
    <property type="match status" value="1"/>
</dbReference>
<evidence type="ECO:0000256" key="12">
    <source>
        <dbReference type="SAM" id="Phobius"/>
    </source>
</evidence>
<proteinExistence type="inferred from homology"/>
<evidence type="ECO:0000256" key="3">
    <source>
        <dbReference type="ARBA" id="ARBA00012949"/>
    </source>
</evidence>
<keyword evidence="6" id="KW-0479">Metal-binding</keyword>
<dbReference type="eggNOG" id="COG1622">
    <property type="taxonomic scope" value="Bacteria"/>
</dbReference>
<keyword evidence="7" id="KW-1278">Translocase</keyword>
<evidence type="ECO:0000256" key="1">
    <source>
        <dbReference type="ARBA" id="ARBA00004141"/>
    </source>
</evidence>
<dbReference type="PRINTS" id="PR01166">
    <property type="entry name" value="CYCOXIDASEII"/>
</dbReference>
<dbReference type="EMBL" id="CP003130">
    <property type="protein sequence ID" value="AEU35702.1"/>
    <property type="molecule type" value="Genomic_DNA"/>
</dbReference>
<dbReference type="InterPro" id="IPR002429">
    <property type="entry name" value="CcO_II-like_C"/>
</dbReference>
<feature type="transmembrane region" description="Helical" evidence="12">
    <location>
        <begin position="35"/>
        <end position="55"/>
    </location>
</feature>